<reference evidence="5 6" key="1">
    <citation type="submission" date="2017-06" db="EMBL/GenBank/DDBJ databases">
        <authorList>
            <person name="Kim H.J."/>
            <person name="Triplett B.A."/>
        </authorList>
    </citation>
    <scope>NUCLEOTIDE SEQUENCE [LARGE SCALE GENOMIC DNA]</scope>
    <source>
        <strain evidence="5 6">DSM 45207</strain>
    </source>
</reference>
<dbReference type="InterPro" id="IPR000835">
    <property type="entry name" value="HTH_MarR-typ"/>
</dbReference>
<feature type="domain" description="HTH marR-type" evidence="4">
    <location>
        <begin position="6"/>
        <end position="138"/>
    </location>
</feature>
<dbReference type="InterPro" id="IPR039422">
    <property type="entry name" value="MarR/SlyA-like"/>
</dbReference>
<dbReference type="PROSITE" id="PS50995">
    <property type="entry name" value="HTH_MARR_2"/>
    <property type="match status" value="1"/>
</dbReference>
<name>A0A238Z1L0_9PSEU</name>
<gene>
    <name evidence="5" type="ORF">SAMN06265360_11844</name>
</gene>
<keyword evidence="6" id="KW-1185">Reference proteome</keyword>
<dbReference type="SMART" id="SM00347">
    <property type="entry name" value="HTH_MARR"/>
    <property type="match status" value="1"/>
</dbReference>
<dbReference type="OrthoDB" id="4629660at2"/>
<dbReference type="GO" id="GO:0003677">
    <property type="term" value="F:DNA binding"/>
    <property type="evidence" value="ECO:0007669"/>
    <property type="project" value="UniProtKB-KW"/>
</dbReference>
<keyword evidence="3" id="KW-0804">Transcription</keyword>
<dbReference type="Gene3D" id="1.10.10.10">
    <property type="entry name" value="Winged helix-like DNA-binding domain superfamily/Winged helix DNA-binding domain"/>
    <property type="match status" value="1"/>
</dbReference>
<protein>
    <submittedName>
        <fullName evidence="5">DNA-binding transcriptional regulator, MarR family</fullName>
    </submittedName>
</protein>
<dbReference type="GO" id="GO:0003700">
    <property type="term" value="F:DNA-binding transcription factor activity"/>
    <property type="evidence" value="ECO:0007669"/>
    <property type="project" value="InterPro"/>
</dbReference>
<dbReference type="GO" id="GO:0006950">
    <property type="term" value="P:response to stress"/>
    <property type="evidence" value="ECO:0007669"/>
    <property type="project" value="TreeGrafter"/>
</dbReference>
<evidence type="ECO:0000313" key="5">
    <source>
        <dbReference type="EMBL" id="SNR76759.1"/>
    </source>
</evidence>
<organism evidence="5 6">
    <name type="scientific">Haloechinothrix alba</name>
    <dbReference type="NCBI Taxonomy" id="664784"/>
    <lineage>
        <taxon>Bacteria</taxon>
        <taxon>Bacillati</taxon>
        <taxon>Actinomycetota</taxon>
        <taxon>Actinomycetes</taxon>
        <taxon>Pseudonocardiales</taxon>
        <taxon>Pseudonocardiaceae</taxon>
        <taxon>Haloechinothrix</taxon>
    </lineage>
</organism>
<evidence type="ECO:0000256" key="1">
    <source>
        <dbReference type="ARBA" id="ARBA00023015"/>
    </source>
</evidence>
<evidence type="ECO:0000313" key="6">
    <source>
        <dbReference type="Proteomes" id="UP000198348"/>
    </source>
</evidence>
<dbReference type="PANTHER" id="PTHR33164:SF64">
    <property type="entry name" value="TRANSCRIPTIONAL REGULATOR SLYA"/>
    <property type="match status" value="1"/>
</dbReference>
<evidence type="ECO:0000259" key="4">
    <source>
        <dbReference type="PROSITE" id="PS50995"/>
    </source>
</evidence>
<dbReference type="PANTHER" id="PTHR33164">
    <property type="entry name" value="TRANSCRIPTIONAL REGULATOR, MARR FAMILY"/>
    <property type="match status" value="1"/>
</dbReference>
<keyword evidence="1" id="KW-0805">Transcription regulation</keyword>
<accession>A0A238Z1L0</accession>
<dbReference type="Pfam" id="PF12802">
    <property type="entry name" value="MarR_2"/>
    <property type="match status" value="1"/>
</dbReference>
<proteinExistence type="predicted"/>
<dbReference type="AlphaFoldDB" id="A0A238Z1L0"/>
<dbReference type="InterPro" id="IPR036390">
    <property type="entry name" value="WH_DNA-bd_sf"/>
</dbReference>
<evidence type="ECO:0000256" key="3">
    <source>
        <dbReference type="ARBA" id="ARBA00023163"/>
    </source>
</evidence>
<evidence type="ECO:0000256" key="2">
    <source>
        <dbReference type="ARBA" id="ARBA00023125"/>
    </source>
</evidence>
<dbReference type="SUPFAM" id="SSF46785">
    <property type="entry name" value="Winged helix' DNA-binding domain"/>
    <property type="match status" value="1"/>
</dbReference>
<keyword evidence="2 5" id="KW-0238">DNA-binding</keyword>
<dbReference type="EMBL" id="FZNW01000018">
    <property type="protein sequence ID" value="SNR76759.1"/>
    <property type="molecule type" value="Genomic_DNA"/>
</dbReference>
<dbReference type="InterPro" id="IPR036388">
    <property type="entry name" value="WH-like_DNA-bd_sf"/>
</dbReference>
<dbReference type="RefSeq" id="WP_089302632.1">
    <property type="nucleotide sequence ID" value="NZ_FZNW01000018.1"/>
</dbReference>
<dbReference type="Proteomes" id="UP000198348">
    <property type="component" value="Unassembled WGS sequence"/>
</dbReference>
<dbReference type="PRINTS" id="PR00598">
    <property type="entry name" value="HTHMARR"/>
</dbReference>
<sequence length="141" mass="15811">MIARVGWQLAELLTRAEHEVSQRLAAALDAEGLTLNQWRVLSHLADGAGHTMSDIADHAMLPPATLTRVIDRLVEVNLIYRRGDIGDRRRVLVYLSTRGRNLHRTLASTLEREEEALTAALGDQEKELLAELLERLTARGR</sequence>